<dbReference type="SUPFAM" id="SSF51206">
    <property type="entry name" value="cAMP-binding domain-like"/>
    <property type="match status" value="1"/>
</dbReference>
<keyword evidence="4 10" id="KW-1133">Transmembrane helix</keyword>
<feature type="transmembrane region" description="Helical" evidence="10">
    <location>
        <begin position="712"/>
        <end position="736"/>
    </location>
</feature>
<evidence type="ECO:0000256" key="5">
    <source>
        <dbReference type="ARBA" id="ARBA00023065"/>
    </source>
</evidence>
<dbReference type="VEuPathDB" id="TriTrypDB:BSAL_23715"/>
<keyword evidence="13" id="KW-1185">Reference proteome</keyword>
<gene>
    <name evidence="12" type="ORF">BSAL_23715</name>
</gene>
<accession>A0A0S4JEN8</accession>
<dbReference type="PANTHER" id="PTHR45638">
    <property type="entry name" value="CYCLIC NUCLEOTIDE-GATED CATION CHANNEL SUBUNIT A"/>
    <property type="match status" value="1"/>
</dbReference>
<keyword evidence="6 10" id="KW-0472">Membrane</keyword>
<dbReference type="GO" id="GO:0005221">
    <property type="term" value="F:intracellularly cyclic nucleotide-activated monoatomic cation channel activity"/>
    <property type="evidence" value="ECO:0007669"/>
    <property type="project" value="InterPro"/>
</dbReference>
<feature type="region of interest" description="Disordered" evidence="9">
    <location>
        <begin position="1"/>
        <end position="42"/>
    </location>
</feature>
<dbReference type="PROSITE" id="PS50042">
    <property type="entry name" value="CNMP_BINDING_3"/>
    <property type="match status" value="1"/>
</dbReference>
<reference evidence="13" key="1">
    <citation type="submission" date="2015-09" db="EMBL/GenBank/DDBJ databases">
        <authorList>
            <consortium name="Pathogen Informatics"/>
        </authorList>
    </citation>
    <scope>NUCLEOTIDE SEQUENCE [LARGE SCALE GENOMIC DNA]</scope>
    <source>
        <strain evidence="13">Lake Konstanz</strain>
    </source>
</reference>
<dbReference type="InterPro" id="IPR011992">
    <property type="entry name" value="EF-hand-dom_pair"/>
</dbReference>
<feature type="compositionally biased region" description="Low complexity" evidence="9">
    <location>
        <begin position="1"/>
        <end position="20"/>
    </location>
</feature>
<dbReference type="CDD" id="cd00038">
    <property type="entry name" value="CAP_ED"/>
    <property type="match status" value="1"/>
</dbReference>
<evidence type="ECO:0000313" key="12">
    <source>
        <dbReference type="EMBL" id="CUG89848.1"/>
    </source>
</evidence>
<feature type="region of interest" description="Disordered" evidence="9">
    <location>
        <begin position="328"/>
        <end position="351"/>
    </location>
</feature>
<evidence type="ECO:0000256" key="9">
    <source>
        <dbReference type="SAM" id="MobiDB-lite"/>
    </source>
</evidence>
<evidence type="ECO:0000256" key="10">
    <source>
        <dbReference type="SAM" id="Phobius"/>
    </source>
</evidence>
<feature type="domain" description="Cyclic nucleotide-binding" evidence="11">
    <location>
        <begin position="814"/>
        <end position="915"/>
    </location>
</feature>
<comment type="subcellular location">
    <subcellularLocation>
        <location evidence="1">Membrane</location>
        <topology evidence="1">Multi-pass membrane protein</topology>
    </subcellularLocation>
</comment>
<dbReference type="InterPro" id="IPR050866">
    <property type="entry name" value="CNG_cation_channel"/>
</dbReference>
<keyword evidence="3 10" id="KW-0812">Transmembrane</keyword>
<sequence>MLSASSNPLPSGNPSPNASLTAPPHGSADHLAASPVSGRPKHSMNTLVTAISAFLHTPNTVQLAQHKSPAALNIDSSTNNKRRTSTNSGKDPQTSDGVTPPPSPAPLGDQRELIREMFDGIDKRSRGWISVSATRRALSSFGVRLDHTDMEELLREVGSLKPHANASVVAAAATSSSTHNANHINRAAASPSPSALKTVVVEGGGVKDTFDLSGFDFPDDDDEEDLDFADLHSGGVGYHSAEMFSTVSNDGAMKTSFANLPYRQRQRDHQEMKNASVFEILQRVLGSGRGDQLQQHISGKHSVPLKRNVTAEVEVVVDEPRIIAVGPASSSNNKFNTDNNTTNANNDGPVKRMTSFGRDSTTSVVNQKVHSLLSARTQTLVGASGSCTPPPSGGRATNNSGSLPSTPITKVTFEMFHQMVMVWQTAARFRQFEERTYVAKEHLENGVRTQNFLPDSFGMFVWHCIVMGLSTCMIFAALSVFSYQERHLPRYLSMTAPFELAASLFFAVDIYLRFHTVVVKQGVNGEHLIDDTPIGIAKSYFYSPWLWIDLFCVLPLRFCFFTFGSVDETYLLTYNQTSGLILTGYEGCVNCSEDIDHMRDRLLAAKIFMVLRCVKYVEHLYYFHESRLVFMNADYVTRNFVFVPMFTALSNIAVTVQTLATVYLSKHPRSDAEVLHGGGLVLARAYYLILTCFATVGYGDIVPQFSDEWDRGFFIVLIIIAFIVNASVIGEAVSFFQRSDIDSRKSESLLELLAMCKYFCIPTGLRNEIISFYNHTASSDIMNSYGHKFEMIPVELRKGLQLMSRLRLIRQLPYFDDLHRSARLLLCNCLEKVTYCPEQYVIYAGEIGNEMFFLNHGFVDIFGAKGLYLVTLRHGNYFGEMAIIDPEPQKRAADVKAITYCEIYVLSKESFQDLLEKYPRLHSAVTDLADKRRKQTQLATKQATNGKSEASSPVGVPPPPPPAPAPAVVSVNVKRRQSLVKQVNAAAAAAAASKEMTIVVDGGSPVGSQEAANAASAPQQAPPQRGAMFVEDFSDHEGGDGSPLPGGGGGAGNNGKTPRGTASYDKSLGFAPLERHDSDPRDGTMAQRSGAAVTRASSVVAAAAVTPRNNVSTGGGVFGAGNGVALRNRSNSLLAAGGPPQLGGGGVFSPGRPQLRIEQSILTTNEDSSPIGGAAALSGTLSSDRTPNSEQRQIASLIDALENEIEQLMSFVDAD</sequence>
<keyword evidence="5" id="KW-0406">Ion transport</keyword>
<evidence type="ECO:0000256" key="7">
    <source>
        <dbReference type="ARBA" id="ARBA00023286"/>
    </source>
</evidence>
<dbReference type="EMBL" id="CYKH01001773">
    <property type="protein sequence ID" value="CUG89848.1"/>
    <property type="molecule type" value="Genomic_DNA"/>
</dbReference>
<evidence type="ECO:0000256" key="3">
    <source>
        <dbReference type="ARBA" id="ARBA00022692"/>
    </source>
</evidence>
<dbReference type="PROSITE" id="PS00889">
    <property type="entry name" value="CNMP_BINDING_2"/>
    <property type="match status" value="1"/>
</dbReference>
<evidence type="ECO:0000313" key="13">
    <source>
        <dbReference type="Proteomes" id="UP000051952"/>
    </source>
</evidence>
<feature type="compositionally biased region" description="Gly residues" evidence="9">
    <location>
        <begin position="1040"/>
        <end position="1053"/>
    </location>
</feature>
<feature type="region of interest" description="Disordered" evidence="9">
    <location>
        <begin position="68"/>
        <end position="109"/>
    </location>
</feature>
<feature type="transmembrane region" description="Helical" evidence="10">
    <location>
        <begin position="642"/>
        <end position="664"/>
    </location>
</feature>
<dbReference type="SUPFAM" id="SSF81324">
    <property type="entry name" value="Voltage-gated potassium channels"/>
    <property type="match status" value="1"/>
</dbReference>
<evidence type="ECO:0000256" key="2">
    <source>
        <dbReference type="ARBA" id="ARBA00022448"/>
    </source>
</evidence>
<dbReference type="Pfam" id="PF07885">
    <property type="entry name" value="Ion_trans_2"/>
    <property type="match status" value="1"/>
</dbReference>
<dbReference type="SUPFAM" id="SSF47473">
    <property type="entry name" value="EF-hand"/>
    <property type="match status" value="1"/>
</dbReference>
<dbReference type="OrthoDB" id="421226at2759"/>
<feature type="region of interest" description="Disordered" evidence="9">
    <location>
        <begin position="1165"/>
        <end position="1189"/>
    </location>
</feature>
<feature type="compositionally biased region" description="Polar residues" evidence="9">
    <location>
        <begin position="1179"/>
        <end position="1189"/>
    </location>
</feature>
<feature type="region of interest" description="Disordered" evidence="9">
    <location>
        <begin position="1031"/>
        <end position="1091"/>
    </location>
</feature>
<dbReference type="InterPro" id="IPR018488">
    <property type="entry name" value="cNMP-bd_CS"/>
</dbReference>
<protein>
    <submittedName>
        <fullName evidence="12">Cation efflux transmembrane transport protein, putative</fullName>
    </submittedName>
</protein>
<feature type="compositionally biased region" description="Basic and acidic residues" evidence="9">
    <location>
        <begin position="1073"/>
        <end position="1082"/>
    </location>
</feature>
<keyword evidence="8" id="KW-0407">Ion channel</keyword>
<dbReference type="Gene3D" id="2.60.120.10">
    <property type="entry name" value="Jelly Rolls"/>
    <property type="match status" value="1"/>
</dbReference>
<dbReference type="PANTHER" id="PTHR45638:SF11">
    <property type="entry name" value="CYCLIC NUCLEOTIDE-GATED CATION CHANNEL SUBUNIT A"/>
    <property type="match status" value="1"/>
</dbReference>
<feature type="compositionally biased region" description="Pro residues" evidence="9">
    <location>
        <begin position="955"/>
        <end position="965"/>
    </location>
</feature>
<dbReference type="InterPro" id="IPR014710">
    <property type="entry name" value="RmlC-like_jellyroll"/>
</dbReference>
<feature type="transmembrane region" description="Helical" evidence="10">
    <location>
        <begin position="685"/>
        <end position="706"/>
    </location>
</feature>
<evidence type="ECO:0000256" key="4">
    <source>
        <dbReference type="ARBA" id="ARBA00022989"/>
    </source>
</evidence>
<organism evidence="12 13">
    <name type="scientific">Bodo saltans</name>
    <name type="common">Flagellated protozoan</name>
    <dbReference type="NCBI Taxonomy" id="75058"/>
    <lineage>
        <taxon>Eukaryota</taxon>
        <taxon>Discoba</taxon>
        <taxon>Euglenozoa</taxon>
        <taxon>Kinetoplastea</taxon>
        <taxon>Metakinetoplastina</taxon>
        <taxon>Eubodonida</taxon>
        <taxon>Bodonidae</taxon>
        <taxon>Bodo</taxon>
    </lineage>
</organism>
<proteinExistence type="predicted"/>
<evidence type="ECO:0000256" key="6">
    <source>
        <dbReference type="ARBA" id="ARBA00023136"/>
    </source>
</evidence>
<dbReference type="Proteomes" id="UP000051952">
    <property type="component" value="Unassembled WGS sequence"/>
</dbReference>
<dbReference type="Pfam" id="PF00027">
    <property type="entry name" value="cNMP_binding"/>
    <property type="match status" value="1"/>
</dbReference>
<evidence type="ECO:0000259" key="11">
    <source>
        <dbReference type="PROSITE" id="PS50042"/>
    </source>
</evidence>
<dbReference type="InterPro" id="IPR000595">
    <property type="entry name" value="cNMP-bd_dom"/>
</dbReference>
<dbReference type="SMART" id="SM00100">
    <property type="entry name" value="cNMP"/>
    <property type="match status" value="1"/>
</dbReference>
<name>A0A0S4JEN8_BODSA</name>
<dbReference type="PROSITE" id="PS00888">
    <property type="entry name" value="CNMP_BINDING_1"/>
    <property type="match status" value="1"/>
</dbReference>
<evidence type="ECO:0000256" key="8">
    <source>
        <dbReference type="ARBA" id="ARBA00023303"/>
    </source>
</evidence>
<feature type="region of interest" description="Disordered" evidence="9">
    <location>
        <begin position="932"/>
        <end position="967"/>
    </location>
</feature>
<feature type="transmembrane region" description="Helical" evidence="10">
    <location>
        <begin position="460"/>
        <end position="483"/>
    </location>
</feature>
<dbReference type="InterPro" id="IPR018490">
    <property type="entry name" value="cNMP-bd_dom_sf"/>
</dbReference>
<feature type="region of interest" description="Disordered" evidence="9">
    <location>
        <begin position="381"/>
        <end position="403"/>
    </location>
</feature>
<dbReference type="AlphaFoldDB" id="A0A0S4JEN8"/>
<feature type="compositionally biased region" description="Polar residues" evidence="9">
    <location>
        <begin position="74"/>
        <end position="97"/>
    </location>
</feature>
<dbReference type="InterPro" id="IPR013099">
    <property type="entry name" value="K_chnl_dom"/>
</dbReference>
<dbReference type="Gene3D" id="1.10.287.70">
    <property type="match status" value="1"/>
</dbReference>
<keyword evidence="2" id="KW-0813">Transport</keyword>
<evidence type="ECO:0000256" key="1">
    <source>
        <dbReference type="ARBA" id="ARBA00004141"/>
    </source>
</evidence>
<dbReference type="GO" id="GO:0016020">
    <property type="term" value="C:membrane"/>
    <property type="evidence" value="ECO:0007669"/>
    <property type="project" value="UniProtKB-SubCell"/>
</dbReference>
<dbReference type="GO" id="GO:0044877">
    <property type="term" value="F:protein-containing complex binding"/>
    <property type="evidence" value="ECO:0007669"/>
    <property type="project" value="TreeGrafter"/>
</dbReference>
<feature type="compositionally biased region" description="Polar residues" evidence="9">
    <location>
        <begin position="936"/>
        <end position="949"/>
    </location>
</feature>
<keyword evidence="7" id="KW-1071">Ligand-gated ion channel</keyword>
<feature type="compositionally biased region" description="Low complexity" evidence="9">
    <location>
        <begin position="329"/>
        <end position="346"/>
    </location>
</feature>